<evidence type="ECO:0000313" key="1">
    <source>
        <dbReference type="EMBL" id="MBX64228.1"/>
    </source>
</evidence>
<protein>
    <submittedName>
        <fullName evidence="1">Uncharacterized protein</fullName>
    </submittedName>
</protein>
<dbReference type="EMBL" id="GGEC01083744">
    <property type="protein sequence ID" value="MBX64228.1"/>
    <property type="molecule type" value="Transcribed_RNA"/>
</dbReference>
<sequence>MSSNSRPESNIL</sequence>
<organism evidence="1">
    <name type="scientific">Rhizophora mucronata</name>
    <name type="common">Asiatic mangrove</name>
    <dbReference type="NCBI Taxonomy" id="61149"/>
    <lineage>
        <taxon>Eukaryota</taxon>
        <taxon>Viridiplantae</taxon>
        <taxon>Streptophyta</taxon>
        <taxon>Embryophyta</taxon>
        <taxon>Tracheophyta</taxon>
        <taxon>Spermatophyta</taxon>
        <taxon>Magnoliopsida</taxon>
        <taxon>eudicotyledons</taxon>
        <taxon>Gunneridae</taxon>
        <taxon>Pentapetalae</taxon>
        <taxon>rosids</taxon>
        <taxon>fabids</taxon>
        <taxon>Malpighiales</taxon>
        <taxon>Rhizophoraceae</taxon>
        <taxon>Rhizophora</taxon>
    </lineage>
</organism>
<accession>A0A2P2QB54</accession>
<name>A0A2P2QB54_RHIMU</name>
<proteinExistence type="predicted"/>
<reference evidence="1" key="1">
    <citation type="submission" date="2018-02" db="EMBL/GenBank/DDBJ databases">
        <title>Rhizophora mucronata_Transcriptome.</title>
        <authorList>
            <person name="Meera S.P."/>
            <person name="Sreeshan A."/>
            <person name="Augustine A."/>
        </authorList>
    </citation>
    <scope>NUCLEOTIDE SEQUENCE</scope>
    <source>
        <tissue evidence="1">Leaf</tissue>
    </source>
</reference>